<reference evidence="2 3" key="1">
    <citation type="submission" date="2018-12" db="EMBL/GenBank/DDBJ databases">
        <title>Dyella dinghuensis sp. nov. DHOA06 and Dyella choica sp. nov. 4M-K27, isolated from forest soil.</title>
        <authorList>
            <person name="Qiu L.-H."/>
            <person name="Gao Z.-H."/>
        </authorList>
    </citation>
    <scope>NUCLEOTIDE SEQUENCE [LARGE SCALE GENOMIC DNA]</scope>
    <source>
        <strain evidence="2 3">DHOA06</strain>
    </source>
</reference>
<protein>
    <submittedName>
        <fullName evidence="2">Prepilin-type N-terminal cleavage/methylation domain-containing protein</fullName>
    </submittedName>
</protein>
<dbReference type="NCBIfam" id="TIGR02532">
    <property type="entry name" value="IV_pilin_GFxxxE"/>
    <property type="match status" value="1"/>
</dbReference>
<dbReference type="SUPFAM" id="SSF54523">
    <property type="entry name" value="Pili subunits"/>
    <property type="match status" value="1"/>
</dbReference>
<keyword evidence="1" id="KW-1133">Transmembrane helix</keyword>
<dbReference type="InterPro" id="IPR012902">
    <property type="entry name" value="N_methyl_site"/>
</dbReference>
<keyword evidence="3" id="KW-1185">Reference proteome</keyword>
<accession>A0A3S0S624</accession>
<keyword evidence="1" id="KW-0472">Membrane</keyword>
<dbReference type="GO" id="GO:0043683">
    <property type="term" value="P:type IV pilus assembly"/>
    <property type="evidence" value="ECO:0007669"/>
    <property type="project" value="InterPro"/>
</dbReference>
<dbReference type="EMBL" id="RYZR01000002">
    <property type="protein sequence ID" value="RUL66843.1"/>
    <property type="molecule type" value="Genomic_DNA"/>
</dbReference>
<comment type="caution">
    <text evidence="2">The sequence shown here is derived from an EMBL/GenBank/DDBJ whole genome shotgun (WGS) entry which is preliminary data.</text>
</comment>
<evidence type="ECO:0000313" key="2">
    <source>
        <dbReference type="EMBL" id="RUL66843.1"/>
    </source>
</evidence>
<gene>
    <name evidence="2" type="ORF">EKH79_01765</name>
</gene>
<feature type="transmembrane region" description="Helical" evidence="1">
    <location>
        <begin position="6"/>
        <end position="30"/>
    </location>
</feature>
<dbReference type="InterPro" id="IPR045584">
    <property type="entry name" value="Pilin-like"/>
</dbReference>
<dbReference type="Proteomes" id="UP000267077">
    <property type="component" value="Unassembled WGS sequence"/>
</dbReference>
<dbReference type="OrthoDB" id="5296638at2"/>
<dbReference type="AlphaFoldDB" id="A0A3S0S624"/>
<dbReference type="Gene3D" id="3.30.700.10">
    <property type="entry name" value="Glycoprotein, Type 4 Pilin"/>
    <property type="match status" value="1"/>
</dbReference>
<evidence type="ECO:0000313" key="3">
    <source>
        <dbReference type="Proteomes" id="UP000267077"/>
    </source>
</evidence>
<dbReference type="Pfam" id="PF07963">
    <property type="entry name" value="N_methyl"/>
    <property type="match status" value="1"/>
</dbReference>
<dbReference type="InterPro" id="IPR031982">
    <property type="entry name" value="PilE-like"/>
</dbReference>
<keyword evidence="1" id="KW-0812">Transmembrane</keyword>
<evidence type="ECO:0000256" key="1">
    <source>
        <dbReference type="SAM" id="Phobius"/>
    </source>
</evidence>
<name>A0A3S0S624_9GAMM</name>
<dbReference type="RefSeq" id="WP_126672341.1">
    <property type="nucleotide sequence ID" value="NZ_RYZR01000002.1"/>
</dbReference>
<proteinExistence type="predicted"/>
<sequence>MERMRGFGLIEIMIALVVVAVLMAMATTAYSRYTFHARRSDAHHMLMTIAHGEERWYATYNRYTDDVSKFSYNANDPLSVHAYYRLTLTVDGAAAQRYVAVATPINAQVSDACGELTIDSTGHKTSAGDNVTATANGSCW</sequence>
<dbReference type="Pfam" id="PF16732">
    <property type="entry name" value="ComP_DUS"/>
    <property type="match status" value="1"/>
</dbReference>
<organism evidence="2 3">
    <name type="scientific">Dyella dinghuensis</name>
    <dbReference type="NCBI Taxonomy" id="1920169"/>
    <lineage>
        <taxon>Bacteria</taxon>
        <taxon>Pseudomonadati</taxon>
        <taxon>Pseudomonadota</taxon>
        <taxon>Gammaproteobacteria</taxon>
        <taxon>Lysobacterales</taxon>
        <taxon>Rhodanobacteraceae</taxon>
        <taxon>Dyella</taxon>
    </lineage>
</organism>